<evidence type="ECO:0000256" key="2">
    <source>
        <dbReference type="SAM" id="Phobius"/>
    </source>
</evidence>
<keyword evidence="2" id="KW-1133">Transmembrane helix</keyword>
<organism evidence="3 4">
    <name type="scientific">Phascolomyces articulosus</name>
    <dbReference type="NCBI Taxonomy" id="60185"/>
    <lineage>
        <taxon>Eukaryota</taxon>
        <taxon>Fungi</taxon>
        <taxon>Fungi incertae sedis</taxon>
        <taxon>Mucoromycota</taxon>
        <taxon>Mucoromycotina</taxon>
        <taxon>Mucoromycetes</taxon>
        <taxon>Mucorales</taxon>
        <taxon>Lichtheimiaceae</taxon>
        <taxon>Phascolomyces</taxon>
    </lineage>
</organism>
<keyword evidence="4" id="KW-1185">Reference proteome</keyword>
<gene>
    <name evidence="3" type="ORF">BDA99DRAFT_566228</name>
</gene>
<keyword evidence="2" id="KW-0472">Membrane</keyword>
<comment type="caution">
    <text evidence="3">The sequence shown here is derived from an EMBL/GenBank/DDBJ whole genome shotgun (WGS) entry which is preliminary data.</text>
</comment>
<feature type="transmembrane region" description="Helical" evidence="2">
    <location>
        <begin position="79"/>
        <end position="102"/>
    </location>
</feature>
<name>A0AAD5JVX3_9FUNG</name>
<feature type="region of interest" description="Disordered" evidence="1">
    <location>
        <begin position="28"/>
        <end position="71"/>
    </location>
</feature>
<reference evidence="3" key="1">
    <citation type="journal article" date="2022" name="IScience">
        <title>Evolution of zygomycete secretomes and the origins of terrestrial fungal ecologies.</title>
        <authorList>
            <person name="Chang Y."/>
            <person name="Wang Y."/>
            <person name="Mondo S."/>
            <person name="Ahrendt S."/>
            <person name="Andreopoulos W."/>
            <person name="Barry K."/>
            <person name="Beard J."/>
            <person name="Benny G.L."/>
            <person name="Blankenship S."/>
            <person name="Bonito G."/>
            <person name="Cuomo C."/>
            <person name="Desiro A."/>
            <person name="Gervers K.A."/>
            <person name="Hundley H."/>
            <person name="Kuo A."/>
            <person name="LaButti K."/>
            <person name="Lang B.F."/>
            <person name="Lipzen A."/>
            <person name="O'Donnell K."/>
            <person name="Pangilinan J."/>
            <person name="Reynolds N."/>
            <person name="Sandor L."/>
            <person name="Smith M.E."/>
            <person name="Tsang A."/>
            <person name="Grigoriev I.V."/>
            <person name="Stajich J.E."/>
            <person name="Spatafora J.W."/>
        </authorList>
    </citation>
    <scope>NUCLEOTIDE SEQUENCE</scope>
    <source>
        <strain evidence="3">RSA 2281</strain>
    </source>
</reference>
<feature type="region of interest" description="Disordered" evidence="1">
    <location>
        <begin position="125"/>
        <end position="148"/>
    </location>
</feature>
<accession>A0AAD5JVX3</accession>
<reference evidence="3" key="2">
    <citation type="submission" date="2023-02" db="EMBL/GenBank/DDBJ databases">
        <authorList>
            <consortium name="DOE Joint Genome Institute"/>
            <person name="Mondo S.J."/>
            <person name="Chang Y."/>
            <person name="Wang Y."/>
            <person name="Ahrendt S."/>
            <person name="Andreopoulos W."/>
            <person name="Barry K."/>
            <person name="Beard J."/>
            <person name="Benny G.L."/>
            <person name="Blankenship S."/>
            <person name="Bonito G."/>
            <person name="Cuomo C."/>
            <person name="Desiro A."/>
            <person name="Gervers K.A."/>
            <person name="Hundley H."/>
            <person name="Kuo A."/>
            <person name="LaButti K."/>
            <person name="Lang B.F."/>
            <person name="Lipzen A."/>
            <person name="O'Donnell K."/>
            <person name="Pangilinan J."/>
            <person name="Reynolds N."/>
            <person name="Sandor L."/>
            <person name="Smith M.W."/>
            <person name="Tsang A."/>
            <person name="Grigoriev I.V."/>
            <person name="Stajich J.E."/>
            <person name="Spatafora J.W."/>
        </authorList>
    </citation>
    <scope>NUCLEOTIDE SEQUENCE</scope>
    <source>
        <strain evidence="3">RSA 2281</strain>
    </source>
</reference>
<sequence length="148" mass="16249">MTLSSVQQDRPILMYDISPSVDGIVASDLENQNPENDHPFNGQDPHNPHHNTNGQADPVLPSQLPSSYTTQENGNGAEVVYIVIGIVASLGVIAAIGIFCACRKRKKENKKETMANAYLEFSQSQASTGFGRNKSQNPTKTNEESYYY</sequence>
<protein>
    <submittedName>
        <fullName evidence="3">Uncharacterized protein</fullName>
    </submittedName>
</protein>
<evidence type="ECO:0000313" key="4">
    <source>
        <dbReference type="Proteomes" id="UP001209540"/>
    </source>
</evidence>
<evidence type="ECO:0000313" key="3">
    <source>
        <dbReference type="EMBL" id="KAI9244475.1"/>
    </source>
</evidence>
<evidence type="ECO:0000256" key="1">
    <source>
        <dbReference type="SAM" id="MobiDB-lite"/>
    </source>
</evidence>
<proteinExistence type="predicted"/>
<keyword evidence="2" id="KW-0812">Transmembrane</keyword>
<dbReference type="EMBL" id="JAIXMP010000059">
    <property type="protein sequence ID" value="KAI9244475.1"/>
    <property type="molecule type" value="Genomic_DNA"/>
</dbReference>
<feature type="compositionally biased region" description="Polar residues" evidence="1">
    <location>
        <begin position="125"/>
        <end position="140"/>
    </location>
</feature>
<dbReference type="AlphaFoldDB" id="A0AAD5JVX3"/>
<dbReference type="Proteomes" id="UP001209540">
    <property type="component" value="Unassembled WGS sequence"/>
</dbReference>